<proteinExistence type="predicted"/>
<dbReference type="GO" id="GO:0000149">
    <property type="term" value="F:SNARE binding"/>
    <property type="evidence" value="ECO:0007669"/>
    <property type="project" value="TreeGrafter"/>
</dbReference>
<comment type="subcellular location">
    <subcellularLocation>
        <location evidence="1">Endoplasmic reticulum</location>
    </subcellularLocation>
</comment>
<organism evidence="8 9">
    <name type="scientific">Trichomalopsis sarcophagae</name>
    <dbReference type="NCBI Taxonomy" id="543379"/>
    <lineage>
        <taxon>Eukaryota</taxon>
        <taxon>Metazoa</taxon>
        <taxon>Ecdysozoa</taxon>
        <taxon>Arthropoda</taxon>
        <taxon>Hexapoda</taxon>
        <taxon>Insecta</taxon>
        <taxon>Pterygota</taxon>
        <taxon>Neoptera</taxon>
        <taxon>Endopterygota</taxon>
        <taxon>Hymenoptera</taxon>
        <taxon>Apocrita</taxon>
        <taxon>Proctotrupomorpha</taxon>
        <taxon>Chalcidoidea</taxon>
        <taxon>Pteromalidae</taxon>
        <taxon>Pteromalinae</taxon>
        <taxon>Trichomalopsis</taxon>
    </lineage>
</organism>
<protein>
    <recommendedName>
        <fullName evidence="10">Neuroblastoma-amplified sequence N-terminal domain-containing protein</fullName>
    </recommendedName>
</protein>
<evidence type="ECO:0000259" key="6">
    <source>
        <dbReference type="Pfam" id="PF08314"/>
    </source>
</evidence>
<comment type="caution">
    <text evidence="8">The sequence shown here is derived from an EMBL/GenBank/DDBJ whole genome shotgun (WGS) entry which is preliminary data.</text>
</comment>
<dbReference type="Pfam" id="PF15492">
    <property type="entry name" value="Nbas_N"/>
    <property type="match status" value="1"/>
</dbReference>
<dbReference type="PANTHER" id="PTHR15922">
    <property type="entry name" value="NEUROBLASTOMA-AMPLIFIED SEQUENCE"/>
    <property type="match status" value="1"/>
</dbReference>
<feature type="compositionally biased region" description="Basic and acidic residues" evidence="5">
    <location>
        <begin position="1605"/>
        <end position="1622"/>
    </location>
</feature>
<dbReference type="GO" id="GO:0070939">
    <property type="term" value="C:Dsl1/NZR complex"/>
    <property type="evidence" value="ECO:0007669"/>
    <property type="project" value="TreeGrafter"/>
</dbReference>
<keyword evidence="3" id="KW-0256">Endoplasmic reticulum</keyword>
<dbReference type="InterPro" id="IPR029145">
    <property type="entry name" value="NBAS_N"/>
</dbReference>
<dbReference type="Pfam" id="PF08314">
    <property type="entry name" value="Sec39"/>
    <property type="match status" value="2"/>
</dbReference>
<accession>A0A232FFM1</accession>
<evidence type="ECO:0008006" key="10">
    <source>
        <dbReference type="Google" id="ProtNLM"/>
    </source>
</evidence>
<dbReference type="EMBL" id="NNAY01000275">
    <property type="protein sequence ID" value="OXU29561.1"/>
    <property type="molecule type" value="Genomic_DNA"/>
</dbReference>
<sequence>MSDKNDDLENESILYEVLEYFVRKQEPELTKFKNDTVALPTPGTIKNALRYLNNRYSLPESISQQVSYTLPWKFAIGDRGRILAILQENIIEIRKSKDEYSSIVGKASVPKDAFPQWRKLAWSPDGSILALSSSNGYVSFYNSFGNNIFNISPKSVSQNPHILEAGDATASMIFKKPRVKSETWDYEFIRVTYSGLLKSYCISANKFSENHEFSFGNFYRDGVNSVSYSEKHNLFFVAGNSVTQTLTCIASEIGLTCWRTLNDHPYYKLSVSSQDIEIYKSSFSIWNFIPVIKNRTQSLIFKTSISPNDKLISCLHTDGTISIWSAPTLKFQKQWKLFEQPNYNAINPIKTMRFKKLLNNVSEYQPLDVGWWSDNAVIIARYSGSVSVCSIHTLKNLLGTSPEFLYSHPQIAELGESKGFLCLDCEVVVTSTKRNRDSNGESPVSELSSDSERDDDESKPATLLNYTTNLMQSALYSITDIEKFQPKRKKSRVFHRTYRLIGLKSTTPEELYSRKIEIEEYEEALTLAKTYNLDPDLVYQTQWRKSEFSVNAIQEHLSKVSKRSWVLNECVSRVPETLEATRELLNFGLRGANLETLVALGIEDDGKFTPAEDNEDNDVNSDENSQQLKKVQKINQKIDAVTKNSLNESQKELIRYRKKLLDHLDKLQTYEILLESPSKFNKKFYEEFRQLSPLENAVKFAKSGNCQGVEVMFTYYGAKLIPHWLTVISFFPETLSPEKYQKLLPECDIEGRLFLLFQQELRQKDWVERSIFSEIISLESNDDDIEFIYTEKTSLLAYRNKELTQDLLQKWYIDRAYEIERDSRLVDNALALINIGKSHNIDGLEKLLFELETLDDLVYKVGLEDLSLTKVEKLSDLEKIKLLMTKSDEKNFVNIVKSMLLPYSRRRRRYINETLEKDLLYDYLVHLSKDDLALPVKFFESLKVSFDPEILDTIVNVSALALDCIYACTDVEMYPKAKAIFDAAVVHSSGREDSSKKYKELEKELKCLQMLNKYEVKIPLNEVRQSKQNSLEAKALLVQMSENLINIYPMPNEKNWSQLLNDMLDIQEQIFSCLDIETCFEISMVARLKSRSKTAIQGCTNLMEMKKTGRSHLKVSYERAIDFILEESNNYFNNSKSLTDPDMELAKECLQLITDNNERVKEEYDLIESLQILHEFHINILPLQVRMTQDRIKLIEDCLNSRNDAYKSKQKLINLSKYLRIERKNNKLREAKVLNLIAKKAFEKKDYNFSSSTVQQMMKNHYQSAWCIALDLAYCDDYNDLPIRWNCIWFAINNGPSDILENAMKRANLLKVQILNSDLKKWMPSEVENSEGEDNTDSDFTDVFSTPLSENKEFVPKIVQTSTELVKSSAQIVKQSTFDLIKSAGNKNFWTSKLNFNFAGTAHKVTENEIIEKKKQGPLQKFPCFYETLHENCGVSDLDTKYSKYSQDDYNAKLKLSQTLLRILLLSETASYGAEVSDVNHLLLECAEHTIIEDCTMGLSYLLNLPDDYLPSITEFFENLPKNELYSQILAYFCSVKLYSKMFPESDKVFSYAPVELIRHMSSIKNSSNNEDEEKLMKQINSLIQKKEKIDDGCESSIENKELEETHFVSKDIEDSEKKKSPLDYVPPSEEMDNWDDNWGNDTSLNVTEFEEKSNDNKEEVKTKSILDYVPANEEMEGWNNDWGNESTENAIGFEENSSDKKTATNENSTLDYILSPEETNDWGNESTENAIGLEENSSDKKTATNENSTLDYILSPEETNDWGDWGDTSKDEIELETNSNDTESEIKQKSALEYVPSADDTSGWDNNWEDETLNEHLVELEDRPSNTTNKSETEGLSTLDYVPPAKEKDEWNNWEEEWPEIPESVNDNVERPDSANMNTEEIASSSELSIEQRYEICKENFLNIQTIDDCKKVKDMLLQCPDINNLSFDDDSESNLALSMIIKMANICATSSNSNDTVFHEIKDFLCEELIPGDVFVKFLEDKRDSFSLEQFIYLQLCSKESTLQLKAINCIKDNYKTLNLNSAILEEIFFNNLTSSFSVSHELYYRIIEEVFLNRTLPEIEENVKLLIKNLVKQRNVPHAIALLNQLEAIPSSLSTYENCFKLLLRK</sequence>
<keyword evidence="9" id="KW-1185">Reference proteome</keyword>
<evidence type="ECO:0000256" key="2">
    <source>
        <dbReference type="ARBA" id="ARBA00022448"/>
    </source>
</evidence>
<keyword evidence="4" id="KW-0653">Protein transport</keyword>
<dbReference type="Gene3D" id="2.130.10.10">
    <property type="entry name" value="YVTN repeat-like/Quinoprotein amine dehydrogenase"/>
    <property type="match status" value="1"/>
</dbReference>
<dbReference type="InterPro" id="IPR013244">
    <property type="entry name" value="Sec39_domain"/>
</dbReference>
<dbReference type="Proteomes" id="UP000215335">
    <property type="component" value="Unassembled WGS sequence"/>
</dbReference>
<evidence type="ECO:0000259" key="7">
    <source>
        <dbReference type="Pfam" id="PF15492"/>
    </source>
</evidence>
<evidence type="ECO:0000313" key="8">
    <source>
        <dbReference type="EMBL" id="OXU29561.1"/>
    </source>
</evidence>
<evidence type="ECO:0000256" key="3">
    <source>
        <dbReference type="ARBA" id="ARBA00022824"/>
    </source>
</evidence>
<feature type="region of interest" description="Disordered" evidence="5">
    <location>
        <begin position="1777"/>
        <end position="1807"/>
    </location>
</feature>
<feature type="region of interest" description="Disordered" evidence="5">
    <location>
        <begin position="1751"/>
        <end position="1770"/>
    </location>
</feature>
<feature type="domain" description="Sec39" evidence="6">
    <location>
        <begin position="697"/>
        <end position="946"/>
    </location>
</feature>
<reference evidence="8 9" key="1">
    <citation type="journal article" date="2017" name="Curr. Biol.">
        <title>The Evolution of Venom by Co-option of Single-Copy Genes.</title>
        <authorList>
            <person name="Martinson E.O."/>
            <person name="Mrinalini"/>
            <person name="Kelkar Y.D."/>
            <person name="Chang C.H."/>
            <person name="Werren J.H."/>
        </authorList>
    </citation>
    <scope>NUCLEOTIDE SEQUENCE [LARGE SCALE GENOMIC DNA]</scope>
    <source>
        <strain evidence="8 9">Alberta</strain>
        <tissue evidence="8">Whole body</tissue>
    </source>
</reference>
<feature type="region of interest" description="Disordered" evidence="5">
    <location>
        <begin position="434"/>
        <end position="459"/>
    </location>
</feature>
<dbReference type="PANTHER" id="PTHR15922:SF2">
    <property type="entry name" value="NBAS SUBUNIT OF NRZ TETHERING COMPLEX"/>
    <property type="match status" value="1"/>
</dbReference>
<dbReference type="InterPro" id="IPR015943">
    <property type="entry name" value="WD40/YVTN_repeat-like_dom_sf"/>
</dbReference>
<feature type="domain" description="Neuroblastoma-amplified sequence N-terminal" evidence="7">
    <location>
        <begin position="72"/>
        <end position="348"/>
    </location>
</feature>
<dbReference type="GO" id="GO:0015031">
    <property type="term" value="P:protein transport"/>
    <property type="evidence" value="ECO:0007669"/>
    <property type="project" value="UniProtKB-KW"/>
</dbReference>
<dbReference type="GO" id="GO:0006890">
    <property type="term" value="P:retrograde vesicle-mediated transport, Golgi to endoplasmic reticulum"/>
    <property type="evidence" value="ECO:0007669"/>
    <property type="project" value="InterPro"/>
</dbReference>
<dbReference type="STRING" id="543379.A0A232FFM1"/>
<evidence type="ECO:0000256" key="1">
    <source>
        <dbReference type="ARBA" id="ARBA00004240"/>
    </source>
</evidence>
<feature type="domain" description="Sec39" evidence="6">
    <location>
        <begin position="995"/>
        <end position="1259"/>
    </location>
</feature>
<dbReference type="InterPro" id="IPR036322">
    <property type="entry name" value="WD40_repeat_dom_sf"/>
</dbReference>
<feature type="region of interest" description="Disordered" evidence="5">
    <location>
        <begin position="1714"/>
        <end position="1746"/>
    </location>
</feature>
<gene>
    <name evidence="8" type="ORF">TSAR_012662</name>
</gene>
<evidence type="ECO:0000256" key="5">
    <source>
        <dbReference type="SAM" id="MobiDB-lite"/>
    </source>
</evidence>
<name>A0A232FFM1_9HYME</name>
<evidence type="ECO:0000256" key="4">
    <source>
        <dbReference type="ARBA" id="ARBA00022927"/>
    </source>
</evidence>
<keyword evidence="2" id="KW-0813">Transport</keyword>
<dbReference type="SUPFAM" id="SSF50978">
    <property type="entry name" value="WD40 repeat-like"/>
    <property type="match status" value="1"/>
</dbReference>
<evidence type="ECO:0000313" key="9">
    <source>
        <dbReference type="Proteomes" id="UP000215335"/>
    </source>
</evidence>
<dbReference type="OrthoDB" id="19988at2759"/>
<feature type="region of interest" description="Disordered" evidence="5">
    <location>
        <begin position="1605"/>
        <end position="1639"/>
    </location>
</feature>